<evidence type="ECO:0000313" key="2">
    <source>
        <dbReference type="EMBL" id="KAL0910040.1"/>
    </source>
</evidence>
<organism evidence="2 3">
    <name type="scientific">Dendrobium thyrsiflorum</name>
    <name type="common">Pinecone-like raceme dendrobium</name>
    <name type="synonym">Orchid</name>
    <dbReference type="NCBI Taxonomy" id="117978"/>
    <lineage>
        <taxon>Eukaryota</taxon>
        <taxon>Viridiplantae</taxon>
        <taxon>Streptophyta</taxon>
        <taxon>Embryophyta</taxon>
        <taxon>Tracheophyta</taxon>
        <taxon>Spermatophyta</taxon>
        <taxon>Magnoliopsida</taxon>
        <taxon>Liliopsida</taxon>
        <taxon>Asparagales</taxon>
        <taxon>Orchidaceae</taxon>
        <taxon>Epidendroideae</taxon>
        <taxon>Malaxideae</taxon>
        <taxon>Dendrobiinae</taxon>
        <taxon>Dendrobium</taxon>
    </lineage>
</organism>
<dbReference type="Proteomes" id="UP001552299">
    <property type="component" value="Unassembled WGS sequence"/>
</dbReference>
<evidence type="ECO:0000256" key="1">
    <source>
        <dbReference type="SAM" id="MobiDB-lite"/>
    </source>
</evidence>
<accession>A0ABD0UC21</accession>
<reference evidence="2 3" key="1">
    <citation type="journal article" date="2024" name="Plant Biotechnol. J.">
        <title>Dendrobium thyrsiflorum genome and its molecular insights into genes involved in important horticultural traits.</title>
        <authorList>
            <person name="Chen B."/>
            <person name="Wang J.Y."/>
            <person name="Zheng P.J."/>
            <person name="Li K.L."/>
            <person name="Liang Y.M."/>
            <person name="Chen X.F."/>
            <person name="Zhang C."/>
            <person name="Zhao X."/>
            <person name="He X."/>
            <person name="Zhang G.Q."/>
            <person name="Liu Z.J."/>
            <person name="Xu Q."/>
        </authorList>
    </citation>
    <scope>NUCLEOTIDE SEQUENCE [LARGE SCALE GENOMIC DNA]</scope>
    <source>
        <strain evidence="2">GZMU011</strain>
    </source>
</reference>
<feature type="region of interest" description="Disordered" evidence="1">
    <location>
        <begin position="56"/>
        <end position="125"/>
    </location>
</feature>
<feature type="region of interest" description="Disordered" evidence="1">
    <location>
        <begin position="178"/>
        <end position="213"/>
    </location>
</feature>
<feature type="compositionally biased region" description="Low complexity" evidence="1">
    <location>
        <begin position="72"/>
        <end position="81"/>
    </location>
</feature>
<gene>
    <name evidence="2" type="ORF">M5K25_020967</name>
</gene>
<evidence type="ECO:0000313" key="3">
    <source>
        <dbReference type="Proteomes" id="UP001552299"/>
    </source>
</evidence>
<proteinExistence type="predicted"/>
<comment type="caution">
    <text evidence="2">The sequence shown here is derived from an EMBL/GenBank/DDBJ whole genome shotgun (WGS) entry which is preliminary data.</text>
</comment>
<feature type="compositionally biased region" description="Gly residues" evidence="1">
    <location>
        <begin position="94"/>
        <end position="103"/>
    </location>
</feature>
<dbReference type="EMBL" id="JANQDX010000016">
    <property type="protein sequence ID" value="KAL0910040.1"/>
    <property type="molecule type" value="Genomic_DNA"/>
</dbReference>
<name>A0ABD0UC21_DENTH</name>
<dbReference type="AlphaFoldDB" id="A0ABD0UC21"/>
<protein>
    <submittedName>
        <fullName evidence="2">Uncharacterized protein</fullName>
    </submittedName>
</protein>
<keyword evidence="3" id="KW-1185">Reference proteome</keyword>
<sequence length="594" mass="64866">MECRHLVVSQVTNPLSFEISIKRKKGASGSAHARGRGGASFGVRLWFANRSGQGRLRLGSTSDEADQEESVGSAWGSRTAATGGGGRLSDLRTGGDGQRGGFGSEFASGEERSGSSWVVRTKKNQRAPELGKFSNAFGSRRAERISPLHRCYAREIEVTAIPCRDKICSRALLKPPKPGLGRRERETYERRSGKEIPPPVKTTVGTFIPTDGDPVGKVGGPSLNAIESPALSQTHQETHLAQESWLVLPLLEVVGGCPQTHLQSPCSNRPQELRDCTGNAVLQTGDLSQQILKSLDAKTLQIRSDRTIDVLQQNLNCMLLLQLRFTLKTKQKYALNHWGDRHTTQMPPPQTANKQSEHQCIIPSYVATYGPILSHVLPGVPYPIKNSEARRNKTSGVRLPLVLDRIIGTAAGTEGTTVSIRRIVPTVCSVSTAMEDSGFHLHTSMDNNIYNLIIVTRFPSFDTSARMRSSILNLAPSDHLSFRLLVSSIITTFVSHRGREAYHTGGYDPVVPPVAPPPDRIGATDALIRLSVLLRQSFVLKSLLCSPRVPRKEERKAGVRAVHSIIKYVTDMENVKQTSDVPLYLGTLVGQSAS</sequence>
<feature type="compositionally biased region" description="Basic and acidic residues" evidence="1">
    <location>
        <begin position="181"/>
        <end position="194"/>
    </location>
</feature>